<name>A0A2V3YC68_9FIRM</name>
<comment type="caution">
    <text evidence="6">Lacks conserved residue(s) required for the propagation of feature annotation.</text>
</comment>
<dbReference type="HAMAP" id="MF_01978">
    <property type="entry name" value="Phosphofructokinase_II_B2"/>
    <property type="match status" value="1"/>
</dbReference>
<feature type="binding site" evidence="6">
    <location>
        <begin position="178"/>
        <end position="180"/>
    </location>
    <ligand>
        <name>substrate</name>
    </ligand>
</feature>
<keyword evidence="5 6" id="KW-0460">Magnesium</keyword>
<evidence type="ECO:0000256" key="4">
    <source>
        <dbReference type="ARBA" id="ARBA00022777"/>
    </source>
</evidence>
<comment type="cofactor">
    <cofactor evidence="1 6">
        <name>Mg(2+)</name>
        <dbReference type="ChEBI" id="CHEBI:18420"/>
    </cofactor>
</comment>
<dbReference type="EC" id="2.7.1.90" evidence="6"/>
<reference evidence="8 9" key="1">
    <citation type="submission" date="2018-05" db="EMBL/GenBank/DDBJ databases">
        <title>Genomic Encyclopedia of Type Strains, Phase IV (KMG-IV): sequencing the most valuable type-strain genomes for metagenomic binning, comparative biology and taxonomic classification.</title>
        <authorList>
            <person name="Goeker M."/>
        </authorList>
    </citation>
    <scope>NUCLEOTIDE SEQUENCE [LARGE SCALE GENOMIC DNA]</scope>
    <source>
        <strain evidence="8 9">DSM 24995</strain>
    </source>
</reference>
<dbReference type="AlphaFoldDB" id="A0A2V3YC68"/>
<dbReference type="GO" id="GO:0046872">
    <property type="term" value="F:metal ion binding"/>
    <property type="evidence" value="ECO:0007669"/>
    <property type="project" value="UniProtKB-KW"/>
</dbReference>
<evidence type="ECO:0000256" key="2">
    <source>
        <dbReference type="ARBA" id="ARBA00022679"/>
    </source>
</evidence>
<dbReference type="Gene3D" id="3.40.50.450">
    <property type="match status" value="1"/>
</dbReference>
<evidence type="ECO:0000256" key="1">
    <source>
        <dbReference type="ARBA" id="ARBA00001946"/>
    </source>
</evidence>
<keyword evidence="3 6" id="KW-0479">Metal-binding</keyword>
<dbReference type="GeneID" id="86059609"/>
<dbReference type="RefSeq" id="WP_110321258.1">
    <property type="nucleotide sequence ID" value="NZ_JAQETU010000002.1"/>
</dbReference>
<comment type="similarity">
    <text evidence="6">Belongs to the phosphofructokinase type A (PFKA) family. PPi-dependent PFK group II subfamily. Clade 'B2' sub-subfamily.</text>
</comment>
<dbReference type="Gene3D" id="3.40.50.460">
    <property type="entry name" value="Phosphofructokinase domain"/>
    <property type="match status" value="1"/>
</dbReference>
<evidence type="ECO:0000256" key="5">
    <source>
        <dbReference type="ARBA" id="ARBA00022842"/>
    </source>
</evidence>
<dbReference type="InterPro" id="IPR035966">
    <property type="entry name" value="PKF_sf"/>
</dbReference>
<comment type="pathway">
    <text evidence="6">Carbohydrate degradation; glycolysis; D-glyceraldehyde 3-phosphate and glycerone phosphate from D-glucose: step 3/4.</text>
</comment>
<feature type="domain" description="Phosphofructokinase" evidence="7">
    <location>
        <begin position="4"/>
        <end position="310"/>
    </location>
</feature>
<comment type="catalytic activity">
    <reaction evidence="6">
        <text>beta-D-fructose 6-phosphate + diphosphate = beta-D-fructose 1,6-bisphosphate + phosphate + H(+)</text>
        <dbReference type="Rhea" id="RHEA:13613"/>
        <dbReference type="ChEBI" id="CHEBI:15378"/>
        <dbReference type="ChEBI" id="CHEBI:32966"/>
        <dbReference type="ChEBI" id="CHEBI:33019"/>
        <dbReference type="ChEBI" id="CHEBI:43474"/>
        <dbReference type="ChEBI" id="CHEBI:57634"/>
        <dbReference type="EC" id="2.7.1.90"/>
    </reaction>
</comment>
<gene>
    <name evidence="6" type="primary">pfp</name>
    <name evidence="8" type="ORF">DFR60_101260</name>
</gene>
<keyword evidence="4 6" id="KW-0418">Kinase</keyword>
<feature type="site" description="Important for catalytic activity; stabilizes the transition state when the phosphoryl donor is PPi" evidence="6">
    <location>
        <position position="132"/>
    </location>
</feature>
<feature type="binding site" evidence="6">
    <location>
        <position position="12"/>
    </location>
    <ligand>
        <name>diphosphate</name>
        <dbReference type="ChEBI" id="CHEBI:33019"/>
    </ligand>
</feature>
<dbReference type="EMBL" id="QJKD01000001">
    <property type="protein sequence ID" value="PXX56955.1"/>
    <property type="molecule type" value="Genomic_DNA"/>
</dbReference>
<dbReference type="Pfam" id="PF00365">
    <property type="entry name" value="PFK"/>
    <property type="match status" value="1"/>
</dbReference>
<dbReference type="InterPro" id="IPR050929">
    <property type="entry name" value="PFKA"/>
</dbReference>
<dbReference type="GO" id="GO:0006002">
    <property type="term" value="P:fructose 6-phosphate metabolic process"/>
    <property type="evidence" value="ECO:0007669"/>
    <property type="project" value="InterPro"/>
</dbReference>
<keyword evidence="9" id="KW-1185">Reference proteome</keyword>
<evidence type="ECO:0000313" key="9">
    <source>
        <dbReference type="Proteomes" id="UP000248057"/>
    </source>
</evidence>
<dbReference type="GO" id="GO:0005737">
    <property type="term" value="C:cytoplasm"/>
    <property type="evidence" value="ECO:0007669"/>
    <property type="project" value="UniProtKB-SubCell"/>
</dbReference>
<dbReference type="InterPro" id="IPR022953">
    <property type="entry name" value="ATP_PFK"/>
</dbReference>
<evidence type="ECO:0000259" key="7">
    <source>
        <dbReference type="Pfam" id="PF00365"/>
    </source>
</evidence>
<comment type="subunit">
    <text evidence="6">Homodimer.</text>
</comment>
<dbReference type="PRINTS" id="PR00476">
    <property type="entry name" value="PHFRCTKINASE"/>
</dbReference>
<dbReference type="PANTHER" id="PTHR45770">
    <property type="entry name" value="ATP-DEPENDENT 6-PHOSPHOFRUCTOKINASE 1"/>
    <property type="match status" value="1"/>
</dbReference>
<accession>A0A2V3YC68</accession>
<dbReference type="UniPathway" id="UPA00109">
    <property type="reaction ID" value="UER00182"/>
</dbReference>
<dbReference type="GO" id="GO:0003872">
    <property type="term" value="F:6-phosphofructokinase activity"/>
    <property type="evidence" value="ECO:0007669"/>
    <property type="project" value="UniProtKB-UniRule"/>
</dbReference>
<comment type="subcellular location">
    <subcellularLocation>
        <location evidence="6">Cytoplasm</location>
    </subcellularLocation>
</comment>
<feature type="active site" description="Proton acceptor" evidence="6">
    <location>
        <position position="135"/>
    </location>
</feature>
<dbReference type="SUPFAM" id="SSF53784">
    <property type="entry name" value="Phosphofructokinase"/>
    <property type="match status" value="1"/>
</dbReference>
<keyword evidence="2 6" id="KW-0808">Transferase</keyword>
<dbReference type="Proteomes" id="UP000248057">
    <property type="component" value="Unassembled WGS sequence"/>
</dbReference>
<keyword evidence="6" id="KW-0963">Cytoplasm</keyword>
<keyword evidence="6" id="KW-0324">Glycolysis</keyword>
<evidence type="ECO:0000256" key="6">
    <source>
        <dbReference type="HAMAP-Rule" id="MF_01978"/>
    </source>
</evidence>
<protein>
    <recommendedName>
        <fullName evidence="6">Pyrophosphate--fructose 6-phosphate 1-phosphotransferase</fullName>
        <ecNumber evidence="6">2.7.1.90</ecNumber>
    </recommendedName>
    <alternativeName>
        <fullName evidence="6">6-phosphofructokinase, pyrophosphate dependent</fullName>
    </alternativeName>
    <alternativeName>
        <fullName evidence="6">PPi-dependent phosphofructokinase</fullName>
        <shortName evidence="6">PPi-PFK</shortName>
    </alternativeName>
    <alternativeName>
        <fullName evidence="6">Pyrophosphate-dependent 6-phosphofructose-1-kinase</fullName>
    </alternativeName>
</protein>
<dbReference type="GO" id="GO:0047334">
    <property type="term" value="F:diphosphate-fructose-6-phosphate 1-phosphotransferase activity"/>
    <property type="evidence" value="ECO:0007669"/>
    <property type="project" value="UniProtKB-EC"/>
</dbReference>
<comment type="activity regulation">
    <text evidence="6">Non-allosteric.</text>
</comment>
<comment type="caution">
    <text evidence="8">The sequence shown here is derived from an EMBL/GenBank/DDBJ whole genome shotgun (WGS) entry which is preliminary data.</text>
</comment>
<feature type="binding site" evidence="6">
    <location>
        <begin position="133"/>
        <end position="135"/>
    </location>
    <ligand>
        <name>substrate</name>
    </ligand>
</feature>
<organism evidence="8 9">
    <name type="scientific">Hungatella effluvii</name>
    <dbReference type="NCBI Taxonomy" id="1096246"/>
    <lineage>
        <taxon>Bacteria</taxon>
        <taxon>Bacillati</taxon>
        <taxon>Bacillota</taxon>
        <taxon>Clostridia</taxon>
        <taxon>Lachnospirales</taxon>
        <taxon>Lachnospiraceae</taxon>
        <taxon>Hungatella</taxon>
    </lineage>
</organism>
<dbReference type="InterPro" id="IPR011404">
    <property type="entry name" value="PPi-PFK"/>
</dbReference>
<dbReference type="InterPro" id="IPR000023">
    <property type="entry name" value="Phosphofructokinase_dom"/>
</dbReference>
<proteinExistence type="inferred from homology"/>
<dbReference type="NCBIfam" id="NF010675">
    <property type="entry name" value="PRK14072.1"/>
    <property type="match status" value="1"/>
</dbReference>
<evidence type="ECO:0000313" key="8">
    <source>
        <dbReference type="EMBL" id="PXX56955.1"/>
    </source>
</evidence>
<sequence length="399" mass="43969">MAENVLIVHGGGPTAVINSSLYGVIEEAKKIGTIDKVYAAIGGSEGILKERFLDLLEFPEEKLKLLLETPATAIGSSRYALEQEDYEAMVAIFKKYEIKYVLLNGGNGTMDTCGRVYEVCKNEDIRVVGIPKTIDNDIAITDHTPGFGSAARYIAATTAEVGVDVKSLPIHVCIIEAMGRNAGWITAASALARKKPGDAPHLIYLPERPFHEAEFLEDVKRIHEEKGGVVVVVSEGLKNEAGEPIVPPIFKTERATYYGDVSAYLAELVIKKLGIKARSEKPGICGRASIAWQSPVDRDEAVLAGSEALKAAVAGQSGVMVGFIRDEESEKADGVYRMHTEMIPIKEVMMYERTIPESCMNERGNDVTEEFIRWCRPLIGPELRDFIDFRELYEQHAQY</sequence>
<dbReference type="PIRSF" id="PIRSF036483">
    <property type="entry name" value="PFK_XF0274"/>
    <property type="match status" value="1"/>
</dbReference>
<feature type="binding site" evidence="6">
    <location>
        <position position="235"/>
    </location>
    <ligand>
        <name>substrate</name>
    </ligand>
</feature>
<evidence type="ECO:0000256" key="3">
    <source>
        <dbReference type="ARBA" id="ARBA00022723"/>
    </source>
</evidence>
<comment type="function">
    <text evidence="6">Catalyzes the phosphorylation of D-fructose 6-phosphate, the first committing step of glycolysis. Uses inorganic phosphate (PPi) as phosphoryl donor instead of ATP like common ATP-dependent phosphofructokinases (ATP-PFKs), which renders the reaction reversible, and can thus function both in glycolysis and gluconeogenesis. Consistently, PPi-PFK can replace the enzymes of both the forward (ATP-PFK) and reverse (fructose-bisphosphatase (FBPase)) reactions.</text>
</comment>
<feature type="binding site" evidence="6">
    <location>
        <position position="107"/>
    </location>
    <ligand>
        <name>Mg(2+)</name>
        <dbReference type="ChEBI" id="CHEBI:18420"/>
        <note>catalytic</note>
    </ligand>
</feature>